<organism evidence="2 3">
    <name type="scientific">Jaapia argillacea MUCL 33604</name>
    <dbReference type="NCBI Taxonomy" id="933084"/>
    <lineage>
        <taxon>Eukaryota</taxon>
        <taxon>Fungi</taxon>
        <taxon>Dikarya</taxon>
        <taxon>Basidiomycota</taxon>
        <taxon>Agaricomycotina</taxon>
        <taxon>Agaricomycetes</taxon>
        <taxon>Agaricomycetidae</taxon>
        <taxon>Jaapiales</taxon>
        <taxon>Jaapiaceae</taxon>
        <taxon>Jaapia</taxon>
    </lineage>
</organism>
<dbReference type="Proteomes" id="UP000027265">
    <property type="component" value="Unassembled WGS sequence"/>
</dbReference>
<evidence type="ECO:0000313" key="2">
    <source>
        <dbReference type="EMBL" id="KDQ56626.1"/>
    </source>
</evidence>
<name>A0A067Q1Z2_9AGAM</name>
<reference evidence="3" key="1">
    <citation type="journal article" date="2014" name="Proc. Natl. Acad. Sci. U.S.A.">
        <title>Extensive sampling of basidiomycete genomes demonstrates inadequacy of the white-rot/brown-rot paradigm for wood decay fungi.</title>
        <authorList>
            <person name="Riley R."/>
            <person name="Salamov A.A."/>
            <person name="Brown D.W."/>
            <person name="Nagy L.G."/>
            <person name="Floudas D."/>
            <person name="Held B.W."/>
            <person name="Levasseur A."/>
            <person name="Lombard V."/>
            <person name="Morin E."/>
            <person name="Otillar R."/>
            <person name="Lindquist E.A."/>
            <person name="Sun H."/>
            <person name="LaButti K.M."/>
            <person name="Schmutz J."/>
            <person name="Jabbour D."/>
            <person name="Luo H."/>
            <person name="Baker S.E."/>
            <person name="Pisabarro A.G."/>
            <person name="Walton J.D."/>
            <person name="Blanchette R.A."/>
            <person name="Henrissat B."/>
            <person name="Martin F."/>
            <person name="Cullen D."/>
            <person name="Hibbett D.S."/>
            <person name="Grigoriev I.V."/>
        </authorList>
    </citation>
    <scope>NUCLEOTIDE SEQUENCE [LARGE SCALE GENOMIC DNA]</scope>
    <source>
        <strain evidence="3">MUCL 33604</strain>
    </source>
</reference>
<protein>
    <submittedName>
        <fullName evidence="2">Uncharacterized protein</fullName>
    </submittedName>
</protein>
<proteinExistence type="predicted"/>
<keyword evidence="3" id="KW-1185">Reference proteome</keyword>
<dbReference type="OrthoDB" id="2338662at2759"/>
<dbReference type="EMBL" id="KL197721">
    <property type="protein sequence ID" value="KDQ56626.1"/>
    <property type="molecule type" value="Genomic_DNA"/>
</dbReference>
<dbReference type="HOGENOM" id="CLU_022442_1_0_1"/>
<dbReference type="AlphaFoldDB" id="A0A067Q1Z2"/>
<evidence type="ECO:0000313" key="3">
    <source>
        <dbReference type="Proteomes" id="UP000027265"/>
    </source>
</evidence>
<accession>A0A067Q1Z2</accession>
<dbReference type="InParanoid" id="A0A067Q1Z2"/>
<evidence type="ECO:0000256" key="1">
    <source>
        <dbReference type="SAM" id="MobiDB-lite"/>
    </source>
</evidence>
<gene>
    <name evidence="2" type="ORF">JAAARDRAFT_36103</name>
</gene>
<feature type="region of interest" description="Disordered" evidence="1">
    <location>
        <begin position="53"/>
        <end position="76"/>
    </location>
</feature>
<sequence>MRFIDLFTVVALLTTNFRFISGHLARHTEAPSTKLVRRQSDPWLRWCGKHYQAGSPDDSSLVEAGRTPVPPSSSSPLLDFRCTPTIQPYLDSDSTGSFLIDANITSDVGQLVASSSSTLSGSPLQVSIYLTTSTNTVLSTFTLPAGTTLYESSPFNLSSLPPSSHPYNVTCAATLSSTGNNQTFSQTTTVYRLPANPYGGSITKMDRRTGALLRESSSGTWQPFLPFGFYTNVADIITNMSIISDMANDGWNVIHLVPTYPNTTIMTTILDQADAAGILYVADFRDIYQTTSAIQPYIELFRSRKGLLAWYTADEPDGTNDPFNSSTGDYQLIYQMDGYHPVSLVLMCSDFYWNQYTAGADIVLSDTYPIAVNNTFSKMYGTVCNATYGCCGCDDCSAQLTDISSKFDHWSERRRWLGRSRDLAMWTVPQAFDGTTEFWNRVPTGPEFKLQTILGVNHGAVGIIPWDNPYPVPTLAQAAREIAPVFSQQLAPRILDHSSFRTTLSSNASGVDIASWSSSYNNTNQTLILLANLNYDSVVSEVNFTLPSTSGAQTLFGQGNVQGGKLVVPMESTGIAGFVVQHAASGSNGKKNGCMTLHPGGWNLVRLFVLITVMIVVADELV</sequence>